<keyword evidence="2" id="KW-1185">Reference proteome</keyword>
<sequence>MSSEESNKTSKQTHSQDSLYDAMFDDLLEEANDMSSPDLTDMIWATARKEALRKSKNVSE</sequence>
<dbReference type="KEGG" id="vg:15312297"/>
<dbReference type="Proteomes" id="UP000203676">
    <property type="component" value="Segment"/>
</dbReference>
<organism evidence="1 2">
    <name type="scientific">Synechococcus phage Syn30</name>
    <dbReference type="NCBI Taxonomy" id="536474"/>
    <lineage>
        <taxon>Viruses</taxon>
        <taxon>Duplodnaviria</taxon>
        <taxon>Heunggongvirae</taxon>
        <taxon>Uroviricota</taxon>
        <taxon>Caudoviricetes</taxon>
        <taxon>Pantevenvirales</taxon>
        <taxon>Kyanoviridae</taxon>
        <taxon>Leucotheavirus</taxon>
        <taxon>Leucotheavirus syn30</taxon>
    </lineage>
</organism>
<reference evidence="1 2" key="1">
    <citation type="submission" date="2010-11" db="EMBL/GenBank/DDBJ databases">
        <title>The Genome Sequence of Cyanophage Syn30.</title>
        <authorList>
            <consortium name="The Broad Institute Genome Sequencing Platform"/>
            <person name="Henn M.R."/>
            <person name="Sullivan M.S."/>
            <person name="Osburne M.S."/>
            <person name="Levin J."/>
            <person name="Malboeuf C."/>
            <person name="Casali M."/>
            <person name="Russ C."/>
            <person name="Lennon N."/>
            <person name="Chapman S.B."/>
            <person name="Erlich R."/>
            <person name="Young S.K."/>
            <person name="Yandava C."/>
            <person name="Zeng Q."/>
            <person name="Alvarado L."/>
            <person name="Anderson S."/>
            <person name="Berlin A."/>
            <person name="Chen Z."/>
            <person name="Freedman E."/>
            <person name="Gellesch M."/>
            <person name="Goldberg J."/>
            <person name="Green L."/>
            <person name="Griggs A."/>
            <person name="Gujja S."/>
            <person name="Heilman E.R."/>
            <person name="Heiman D."/>
            <person name="Hollinger A."/>
            <person name="Howarth C."/>
            <person name="Larson L."/>
            <person name="Mehta T."/>
            <person name="Pearson M."/>
            <person name="Roberts A."/>
            <person name="Ryan E."/>
            <person name="Saif S."/>
            <person name="Shea T."/>
            <person name="Shenoy N."/>
            <person name="Sisk P."/>
            <person name="Stolte C."/>
            <person name="Sykes S."/>
            <person name="White J."/>
            <person name="Yu Q."/>
            <person name="Coleman M.L."/>
            <person name="Huang K.H."/>
            <person name="Weigele P.R."/>
            <person name="DeFrancesco A.S."/>
            <person name="Kern S.E."/>
            <person name="Thompson L.R."/>
            <person name="Fu R."/>
            <person name="Hombeck B."/>
            <person name="Chisholm S.W."/>
            <person name="Haas B."/>
            <person name="Nusbaum C."/>
            <person name="Birren B."/>
        </authorList>
    </citation>
    <scope>NUCLEOTIDE SEQUENCE [LARGE SCALE GENOMIC DNA]</scope>
    <source>
        <strain evidence="1 2">Syn30</strain>
    </source>
</reference>
<accession>M4SN75</accession>
<dbReference type="EMBL" id="HQ634189">
    <property type="protein sequence ID" value="AGH56191.1"/>
    <property type="molecule type" value="Genomic_DNA"/>
</dbReference>
<evidence type="ECO:0000313" key="1">
    <source>
        <dbReference type="EMBL" id="AGH56191.1"/>
    </source>
</evidence>
<protein>
    <submittedName>
        <fullName evidence="1">Uncharacterized protein</fullName>
    </submittedName>
</protein>
<dbReference type="GeneID" id="15312297"/>
<proteinExistence type="predicted"/>
<gene>
    <name evidence="1" type="ORF">CPRG_00107</name>
</gene>
<dbReference type="RefSeq" id="YP_007877871.1">
    <property type="nucleotide sequence ID" value="NC_021072.1"/>
</dbReference>
<dbReference type="OrthoDB" id="28868at10239"/>
<evidence type="ECO:0000313" key="2">
    <source>
        <dbReference type="Proteomes" id="UP000203676"/>
    </source>
</evidence>
<name>M4SN75_9CAUD</name>